<dbReference type="OMA" id="HYREPAF"/>
<reference evidence="6 8" key="1">
    <citation type="journal article" date="2012" name="Nature">
        <title>Algal genomes reveal evolutionary mosaicism and the fate of nucleomorphs.</title>
        <authorList>
            <consortium name="DOE Joint Genome Institute"/>
            <person name="Curtis B.A."/>
            <person name="Tanifuji G."/>
            <person name="Burki F."/>
            <person name="Gruber A."/>
            <person name="Irimia M."/>
            <person name="Maruyama S."/>
            <person name="Arias M.C."/>
            <person name="Ball S.G."/>
            <person name="Gile G.H."/>
            <person name="Hirakawa Y."/>
            <person name="Hopkins J.F."/>
            <person name="Kuo A."/>
            <person name="Rensing S.A."/>
            <person name="Schmutz J."/>
            <person name="Symeonidi A."/>
            <person name="Elias M."/>
            <person name="Eveleigh R.J."/>
            <person name="Herman E.K."/>
            <person name="Klute M.J."/>
            <person name="Nakayama T."/>
            <person name="Obornik M."/>
            <person name="Reyes-Prieto A."/>
            <person name="Armbrust E.V."/>
            <person name="Aves S.J."/>
            <person name="Beiko R.G."/>
            <person name="Coutinho P."/>
            <person name="Dacks J.B."/>
            <person name="Durnford D.G."/>
            <person name="Fast N.M."/>
            <person name="Green B.R."/>
            <person name="Grisdale C.J."/>
            <person name="Hempel F."/>
            <person name="Henrissat B."/>
            <person name="Hoppner M.P."/>
            <person name="Ishida K."/>
            <person name="Kim E."/>
            <person name="Koreny L."/>
            <person name="Kroth P.G."/>
            <person name="Liu Y."/>
            <person name="Malik S.B."/>
            <person name="Maier U.G."/>
            <person name="McRose D."/>
            <person name="Mock T."/>
            <person name="Neilson J.A."/>
            <person name="Onodera N.T."/>
            <person name="Poole A.M."/>
            <person name="Pritham E.J."/>
            <person name="Richards T.A."/>
            <person name="Rocap G."/>
            <person name="Roy S.W."/>
            <person name="Sarai C."/>
            <person name="Schaack S."/>
            <person name="Shirato S."/>
            <person name="Slamovits C.H."/>
            <person name="Spencer D.F."/>
            <person name="Suzuki S."/>
            <person name="Worden A.Z."/>
            <person name="Zauner S."/>
            <person name="Barry K."/>
            <person name="Bell C."/>
            <person name="Bharti A.K."/>
            <person name="Crow J.A."/>
            <person name="Grimwood J."/>
            <person name="Kramer R."/>
            <person name="Lindquist E."/>
            <person name="Lucas S."/>
            <person name="Salamov A."/>
            <person name="McFadden G.I."/>
            <person name="Lane C.E."/>
            <person name="Keeling P.J."/>
            <person name="Gray M.W."/>
            <person name="Grigoriev I.V."/>
            <person name="Archibald J.M."/>
        </authorList>
    </citation>
    <scope>NUCLEOTIDE SEQUENCE</scope>
    <source>
        <strain evidence="6 8">CCMP2712</strain>
    </source>
</reference>
<proteinExistence type="inferred from homology"/>
<gene>
    <name evidence="6" type="ORF">GUITHDRAFT_145603</name>
</gene>
<dbReference type="GeneID" id="17293353"/>
<dbReference type="AlphaFoldDB" id="L1ILH7"/>
<dbReference type="GO" id="GO:0005739">
    <property type="term" value="C:mitochondrion"/>
    <property type="evidence" value="ECO:0007669"/>
    <property type="project" value="TreeGrafter"/>
</dbReference>
<dbReference type="Gene3D" id="3.30.390.30">
    <property type="match status" value="1"/>
</dbReference>
<evidence type="ECO:0008006" key="9">
    <source>
        <dbReference type="Google" id="ProtNLM"/>
    </source>
</evidence>
<dbReference type="Gene3D" id="3.50.50.60">
    <property type="entry name" value="FAD/NAD(P)-binding domain"/>
    <property type="match status" value="3"/>
</dbReference>
<dbReference type="EnsemblProtists" id="EKX36650">
    <property type="protein sequence ID" value="EKX36650"/>
    <property type="gene ID" value="GUITHDRAFT_145603"/>
</dbReference>
<dbReference type="eggNOG" id="KOG1346">
    <property type="taxonomic scope" value="Eukaryota"/>
</dbReference>
<evidence type="ECO:0000256" key="1">
    <source>
        <dbReference type="ARBA" id="ARBA00006442"/>
    </source>
</evidence>
<sequence>MVILATLAKSACRSSMLRGSHRQLVRISGGPKAGAWKLVSFRRMLVGCGMGVAASSVILITSASCQSVREYDFVIVGGGMSAVGGLVGLREENPQSSVVVVGGEMGTFKRLLEEEGAEMARRTRVGTVASAKEMQNVGFEVAEVEELDVDGQMIVMKDGQRLRWRRGCLLATDPQFVGDGEEKLKFVDDKDAHVVVVGGGAAACAKSTELVREGVRVAQIFEEGTPMARLLPHYVGSYIIWHLKRLGVDAQPYSKLQYCRALGQEDAKGDKQLEGVLEIYVRRTYDALDVKKYITDFLLYFAQKINFSSGYLLANATNSLEMLPSGELIANCELCLRSSLFAAGPMVSVPHPLFGRLVLQDKEEAWVSGVCAGRNMAGRRTVYRHVPVHNSVKLGGDFELLCVGEVNSSLETVGFWSMRRWQMQQEPSTNGMPRRRSSGRGGGEDDFLPVMPQSGVLYFLKKERGERGGGTEEEKRLVGVALVNMPEGGAEVAREAIRQRRRVREGEDLRQLIAVESCESGQKALKRTTEGKANAAPPPRHNTVGANNDKWTRAIFGTLPDERPPGKMR</sequence>
<reference evidence="7" key="3">
    <citation type="submission" date="2015-06" db="UniProtKB">
        <authorList>
            <consortium name="EnsemblProtists"/>
        </authorList>
    </citation>
    <scope>IDENTIFICATION</scope>
</reference>
<dbReference type="InterPro" id="IPR036188">
    <property type="entry name" value="FAD/NAD-bd_sf"/>
</dbReference>
<organism evidence="6">
    <name type="scientific">Guillardia theta (strain CCMP2712)</name>
    <name type="common">Cryptophyte</name>
    <dbReference type="NCBI Taxonomy" id="905079"/>
    <lineage>
        <taxon>Eukaryota</taxon>
        <taxon>Cryptophyceae</taxon>
        <taxon>Pyrenomonadales</taxon>
        <taxon>Geminigeraceae</taxon>
        <taxon>Guillardia</taxon>
    </lineage>
</organism>
<evidence type="ECO:0000256" key="5">
    <source>
        <dbReference type="SAM" id="MobiDB-lite"/>
    </source>
</evidence>
<evidence type="ECO:0000256" key="3">
    <source>
        <dbReference type="ARBA" id="ARBA00022827"/>
    </source>
</evidence>
<name>L1ILH7_GUITC</name>
<keyword evidence="4" id="KW-0560">Oxidoreductase</keyword>
<dbReference type="PANTHER" id="PTHR43557">
    <property type="entry name" value="APOPTOSIS-INDUCING FACTOR 1"/>
    <property type="match status" value="1"/>
</dbReference>
<dbReference type="GO" id="GO:0071949">
    <property type="term" value="F:FAD binding"/>
    <property type="evidence" value="ECO:0007669"/>
    <property type="project" value="TreeGrafter"/>
</dbReference>
<evidence type="ECO:0000256" key="4">
    <source>
        <dbReference type="ARBA" id="ARBA00023002"/>
    </source>
</evidence>
<evidence type="ECO:0000256" key="2">
    <source>
        <dbReference type="ARBA" id="ARBA00022630"/>
    </source>
</evidence>
<dbReference type="PaxDb" id="55529-EKX36650"/>
<accession>L1ILH7</accession>
<dbReference type="OrthoDB" id="6029at2759"/>
<reference evidence="8" key="2">
    <citation type="submission" date="2012-11" db="EMBL/GenBank/DDBJ databases">
        <authorList>
            <person name="Kuo A."/>
            <person name="Curtis B.A."/>
            <person name="Tanifuji G."/>
            <person name="Burki F."/>
            <person name="Gruber A."/>
            <person name="Irimia M."/>
            <person name="Maruyama S."/>
            <person name="Arias M.C."/>
            <person name="Ball S.G."/>
            <person name="Gile G.H."/>
            <person name="Hirakawa Y."/>
            <person name="Hopkins J.F."/>
            <person name="Rensing S.A."/>
            <person name="Schmutz J."/>
            <person name="Symeonidi A."/>
            <person name="Elias M."/>
            <person name="Eveleigh R.J."/>
            <person name="Herman E.K."/>
            <person name="Klute M.J."/>
            <person name="Nakayama T."/>
            <person name="Obornik M."/>
            <person name="Reyes-Prieto A."/>
            <person name="Armbrust E.V."/>
            <person name="Aves S.J."/>
            <person name="Beiko R.G."/>
            <person name="Coutinho P."/>
            <person name="Dacks J.B."/>
            <person name="Durnford D.G."/>
            <person name="Fast N.M."/>
            <person name="Green B.R."/>
            <person name="Grisdale C."/>
            <person name="Hempe F."/>
            <person name="Henrissat B."/>
            <person name="Hoppner M.P."/>
            <person name="Ishida K.-I."/>
            <person name="Kim E."/>
            <person name="Koreny L."/>
            <person name="Kroth P.G."/>
            <person name="Liu Y."/>
            <person name="Malik S.-B."/>
            <person name="Maier U.G."/>
            <person name="McRose D."/>
            <person name="Mock T."/>
            <person name="Neilson J.A."/>
            <person name="Onodera N.T."/>
            <person name="Poole A.M."/>
            <person name="Pritham E.J."/>
            <person name="Richards T.A."/>
            <person name="Rocap G."/>
            <person name="Roy S.W."/>
            <person name="Sarai C."/>
            <person name="Schaack S."/>
            <person name="Shirato S."/>
            <person name="Slamovits C.H."/>
            <person name="Spencer D.F."/>
            <person name="Suzuki S."/>
            <person name="Worden A.Z."/>
            <person name="Zauner S."/>
            <person name="Barry K."/>
            <person name="Bell C."/>
            <person name="Bharti A.K."/>
            <person name="Crow J.A."/>
            <person name="Grimwood J."/>
            <person name="Kramer R."/>
            <person name="Lindquist E."/>
            <person name="Lucas S."/>
            <person name="Salamov A."/>
            <person name="McFadden G.I."/>
            <person name="Lane C.E."/>
            <person name="Keeling P.J."/>
            <person name="Gray M.W."/>
            <person name="Grigoriev I.V."/>
            <person name="Archibald J.M."/>
        </authorList>
    </citation>
    <scope>NUCLEOTIDE SEQUENCE</scope>
    <source>
        <strain evidence="8">CCMP2712</strain>
    </source>
</reference>
<dbReference type="InterPro" id="IPR016156">
    <property type="entry name" value="FAD/NAD-linked_Rdtase_dimer_sf"/>
</dbReference>
<dbReference type="GO" id="GO:0016174">
    <property type="term" value="F:NAD(P)H oxidase H2O2-forming activity"/>
    <property type="evidence" value="ECO:0007669"/>
    <property type="project" value="TreeGrafter"/>
</dbReference>
<dbReference type="GO" id="GO:0012501">
    <property type="term" value="P:programmed cell death"/>
    <property type="evidence" value="ECO:0007669"/>
    <property type="project" value="TreeGrafter"/>
</dbReference>
<feature type="region of interest" description="Disordered" evidence="5">
    <location>
        <begin position="424"/>
        <end position="447"/>
    </location>
</feature>
<dbReference type="STRING" id="905079.L1ILH7"/>
<dbReference type="InterPro" id="IPR050446">
    <property type="entry name" value="FAD-oxidoreductase/Apoptosis"/>
</dbReference>
<keyword evidence="8" id="KW-1185">Reference proteome</keyword>
<feature type="region of interest" description="Disordered" evidence="5">
    <location>
        <begin position="524"/>
        <end position="549"/>
    </location>
</feature>
<protein>
    <recommendedName>
        <fullName evidence="9">FAD/NAD(P)-binding domain-containing protein</fullName>
    </recommendedName>
</protein>
<evidence type="ECO:0000313" key="8">
    <source>
        <dbReference type="Proteomes" id="UP000011087"/>
    </source>
</evidence>
<dbReference type="EMBL" id="JH993070">
    <property type="protein sequence ID" value="EKX36650.1"/>
    <property type="molecule type" value="Genomic_DNA"/>
</dbReference>
<dbReference type="RefSeq" id="XP_005823630.1">
    <property type="nucleotide sequence ID" value="XM_005823573.1"/>
</dbReference>
<dbReference type="Proteomes" id="UP000011087">
    <property type="component" value="Unassembled WGS sequence"/>
</dbReference>
<dbReference type="GO" id="GO:0033108">
    <property type="term" value="P:mitochondrial respiratory chain complex assembly"/>
    <property type="evidence" value="ECO:0007669"/>
    <property type="project" value="TreeGrafter"/>
</dbReference>
<dbReference type="KEGG" id="gtt:GUITHDRAFT_145603"/>
<dbReference type="HOGENOM" id="CLU_479370_0_0_1"/>
<comment type="similarity">
    <text evidence="1">Belongs to the FAD-dependent oxidoreductase family.</text>
</comment>
<keyword evidence="3" id="KW-0274">FAD</keyword>
<dbReference type="PANTHER" id="PTHR43557:SF4">
    <property type="entry name" value="APOPTOSIS-INDUCING FACTOR 1, MITOCHONDRIAL"/>
    <property type="match status" value="1"/>
</dbReference>
<evidence type="ECO:0000313" key="6">
    <source>
        <dbReference type="EMBL" id="EKX36650.1"/>
    </source>
</evidence>
<keyword evidence="2" id="KW-0285">Flavoprotein</keyword>
<dbReference type="SUPFAM" id="SSF51905">
    <property type="entry name" value="FAD/NAD(P)-binding domain"/>
    <property type="match status" value="2"/>
</dbReference>
<evidence type="ECO:0000313" key="7">
    <source>
        <dbReference type="EnsemblProtists" id="EKX36650"/>
    </source>
</evidence>